<name>A0A6A6KFA7_HEVBR</name>
<gene>
    <name evidence="2" type="ORF">GH714_038273</name>
</gene>
<dbReference type="AlphaFoldDB" id="A0A6A6KFA7"/>
<dbReference type="EMBL" id="JAAGAX010000017">
    <property type="protein sequence ID" value="KAF2287114.1"/>
    <property type="molecule type" value="Genomic_DNA"/>
</dbReference>
<evidence type="ECO:0000256" key="1">
    <source>
        <dbReference type="SAM" id="MobiDB-lite"/>
    </source>
</evidence>
<feature type="region of interest" description="Disordered" evidence="1">
    <location>
        <begin position="118"/>
        <end position="138"/>
    </location>
</feature>
<reference evidence="2 3" key="1">
    <citation type="journal article" date="2020" name="Mol. Plant">
        <title>The Chromosome-Based Rubber Tree Genome Provides New Insights into Spurge Genome Evolution and Rubber Biosynthesis.</title>
        <authorList>
            <person name="Liu J."/>
            <person name="Shi C."/>
            <person name="Shi C.C."/>
            <person name="Li W."/>
            <person name="Zhang Q.J."/>
            <person name="Zhang Y."/>
            <person name="Li K."/>
            <person name="Lu H.F."/>
            <person name="Shi C."/>
            <person name="Zhu S.T."/>
            <person name="Xiao Z.Y."/>
            <person name="Nan H."/>
            <person name="Yue Y."/>
            <person name="Zhu X.G."/>
            <person name="Wu Y."/>
            <person name="Hong X.N."/>
            <person name="Fan G.Y."/>
            <person name="Tong Y."/>
            <person name="Zhang D."/>
            <person name="Mao C.L."/>
            <person name="Liu Y.L."/>
            <person name="Hao S.J."/>
            <person name="Liu W.Q."/>
            <person name="Lv M.Q."/>
            <person name="Zhang H.B."/>
            <person name="Liu Y."/>
            <person name="Hu-Tang G.R."/>
            <person name="Wang J.P."/>
            <person name="Wang J.H."/>
            <person name="Sun Y.H."/>
            <person name="Ni S.B."/>
            <person name="Chen W.B."/>
            <person name="Zhang X.C."/>
            <person name="Jiao Y.N."/>
            <person name="Eichler E.E."/>
            <person name="Li G.H."/>
            <person name="Liu X."/>
            <person name="Gao L.Z."/>
        </authorList>
    </citation>
    <scope>NUCLEOTIDE SEQUENCE [LARGE SCALE GENOMIC DNA]</scope>
    <source>
        <strain evidence="3">cv. GT1</strain>
        <tissue evidence="2">Leaf</tissue>
    </source>
</reference>
<evidence type="ECO:0000313" key="3">
    <source>
        <dbReference type="Proteomes" id="UP000467840"/>
    </source>
</evidence>
<dbReference type="PANTHER" id="PTHR46503">
    <property type="entry name" value="INTER-ALPHA-TRYPSIN INHIBITOR HEAVY CHAIN-LIKE PROTEIN"/>
    <property type="match status" value="1"/>
</dbReference>
<keyword evidence="3" id="KW-1185">Reference proteome</keyword>
<comment type="caution">
    <text evidence="2">The sequence shown here is derived from an EMBL/GenBank/DDBJ whole genome shotgun (WGS) entry which is preliminary data.</text>
</comment>
<protein>
    <submittedName>
        <fullName evidence="2">Uncharacterized protein</fullName>
    </submittedName>
</protein>
<sequence length="138" mass="14952">MSMQTGVVSEYTLLALLETQKGNQATESPRTHKLSHKTDSLKVDSQGCRRILLPNLCVGFGNLTATAENIPPGAEETKLPEAAEIIIRAASNCCGRMAARFQSELSVDVTKIMQKNSSSSNKTSLVLESSKTKLKNKK</sequence>
<evidence type="ECO:0000313" key="2">
    <source>
        <dbReference type="EMBL" id="KAF2287114.1"/>
    </source>
</evidence>
<proteinExistence type="predicted"/>
<accession>A0A6A6KFA7</accession>
<organism evidence="2 3">
    <name type="scientific">Hevea brasiliensis</name>
    <name type="common">Para rubber tree</name>
    <name type="synonym">Siphonia brasiliensis</name>
    <dbReference type="NCBI Taxonomy" id="3981"/>
    <lineage>
        <taxon>Eukaryota</taxon>
        <taxon>Viridiplantae</taxon>
        <taxon>Streptophyta</taxon>
        <taxon>Embryophyta</taxon>
        <taxon>Tracheophyta</taxon>
        <taxon>Spermatophyta</taxon>
        <taxon>Magnoliopsida</taxon>
        <taxon>eudicotyledons</taxon>
        <taxon>Gunneridae</taxon>
        <taxon>Pentapetalae</taxon>
        <taxon>rosids</taxon>
        <taxon>fabids</taxon>
        <taxon>Malpighiales</taxon>
        <taxon>Euphorbiaceae</taxon>
        <taxon>Crotonoideae</taxon>
        <taxon>Micrandreae</taxon>
        <taxon>Hevea</taxon>
    </lineage>
</organism>
<dbReference type="PANTHER" id="PTHR46503:SF1">
    <property type="entry name" value="INTER-ALPHA-TRYPSIN INHIBITOR HEAVY CHAIN-LIKE PROTEIN"/>
    <property type="match status" value="1"/>
</dbReference>
<feature type="compositionally biased region" description="Polar residues" evidence="1">
    <location>
        <begin position="118"/>
        <end position="129"/>
    </location>
</feature>
<dbReference type="Proteomes" id="UP000467840">
    <property type="component" value="Chromosome 3"/>
</dbReference>